<keyword evidence="3" id="KW-0813">Transport</keyword>
<comment type="subcellular location">
    <subcellularLocation>
        <location evidence="1">Cell inner membrane</location>
        <topology evidence="1">Single-pass membrane protein</topology>
        <orientation evidence="1">Periplasmic side</orientation>
    </subcellularLocation>
</comment>
<evidence type="ECO:0000313" key="12">
    <source>
        <dbReference type="EMBL" id="MDA8483755.1"/>
    </source>
</evidence>
<dbReference type="Pfam" id="PF03544">
    <property type="entry name" value="TonB_C"/>
    <property type="match status" value="1"/>
</dbReference>
<evidence type="ECO:0000256" key="7">
    <source>
        <dbReference type="ARBA" id="ARBA00022927"/>
    </source>
</evidence>
<evidence type="ECO:0000259" key="11">
    <source>
        <dbReference type="PROSITE" id="PS52015"/>
    </source>
</evidence>
<dbReference type="InterPro" id="IPR051045">
    <property type="entry name" value="TonB-dependent_transducer"/>
</dbReference>
<evidence type="ECO:0000256" key="3">
    <source>
        <dbReference type="ARBA" id="ARBA00022448"/>
    </source>
</evidence>
<evidence type="ECO:0000256" key="5">
    <source>
        <dbReference type="ARBA" id="ARBA00022519"/>
    </source>
</evidence>
<gene>
    <name evidence="12" type="ORF">NNO07_11805</name>
</gene>
<dbReference type="PANTHER" id="PTHR33446">
    <property type="entry name" value="PROTEIN TONB-RELATED"/>
    <property type="match status" value="1"/>
</dbReference>
<keyword evidence="7" id="KW-0653">Protein transport</keyword>
<dbReference type="PANTHER" id="PTHR33446:SF2">
    <property type="entry name" value="PROTEIN TONB"/>
    <property type="match status" value="1"/>
</dbReference>
<dbReference type="Proteomes" id="UP001211689">
    <property type="component" value="Unassembled WGS sequence"/>
</dbReference>
<evidence type="ECO:0000256" key="2">
    <source>
        <dbReference type="ARBA" id="ARBA00006555"/>
    </source>
</evidence>
<proteinExistence type="inferred from homology"/>
<keyword evidence="9" id="KW-0472">Membrane</keyword>
<sequence>MEVFSREPEFLTPPQPPIYPAQARRRNQQGLVLVEVRLDADGQLRELRLLRSSGVESLDRSAMDAVADWRFRPETQNGLPVPSRVHIPIEFALSASR</sequence>
<dbReference type="NCBIfam" id="TIGR01352">
    <property type="entry name" value="tonB_Cterm"/>
    <property type="match status" value="1"/>
</dbReference>
<keyword evidence="8" id="KW-1133">Transmembrane helix</keyword>
<keyword evidence="4" id="KW-1003">Cell membrane</keyword>
<name>A0ABT4Y4H3_METRE</name>
<keyword evidence="5" id="KW-0997">Cell inner membrane</keyword>
<accession>A0ABT4Y4H3</accession>
<evidence type="ECO:0000256" key="6">
    <source>
        <dbReference type="ARBA" id="ARBA00022692"/>
    </source>
</evidence>
<evidence type="ECO:0000256" key="1">
    <source>
        <dbReference type="ARBA" id="ARBA00004383"/>
    </source>
</evidence>
<evidence type="ECO:0000256" key="9">
    <source>
        <dbReference type="ARBA" id="ARBA00023136"/>
    </source>
</evidence>
<dbReference type="Gene3D" id="3.30.1150.10">
    <property type="match status" value="1"/>
</dbReference>
<dbReference type="InterPro" id="IPR006260">
    <property type="entry name" value="TonB/TolA_C"/>
</dbReference>
<dbReference type="RefSeq" id="WP_190831871.1">
    <property type="nucleotide sequence ID" value="NZ_JANEWF010000010.1"/>
</dbReference>
<protein>
    <submittedName>
        <fullName evidence="12">Energy transducer TonB</fullName>
    </submittedName>
</protein>
<dbReference type="InterPro" id="IPR037682">
    <property type="entry name" value="TonB_C"/>
</dbReference>
<dbReference type="EMBL" id="JANEWF010000010">
    <property type="protein sequence ID" value="MDA8483755.1"/>
    <property type="molecule type" value="Genomic_DNA"/>
</dbReference>
<keyword evidence="6" id="KW-0812">Transmembrane</keyword>
<dbReference type="SUPFAM" id="SSF74653">
    <property type="entry name" value="TolA/TonB C-terminal domain"/>
    <property type="match status" value="1"/>
</dbReference>
<comment type="caution">
    <text evidence="12">The sequence shown here is derived from an EMBL/GenBank/DDBJ whole genome shotgun (WGS) entry which is preliminary data.</text>
</comment>
<feature type="region of interest" description="Disordered" evidence="10">
    <location>
        <begin position="1"/>
        <end position="23"/>
    </location>
</feature>
<evidence type="ECO:0000256" key="10">
    <source>
        <dbReference type="SAM" id="MobiDB-lite"/>
    </source>
</evidence>
<evidence type="ECO:0000256" key="8">
    <source>
        <dbReference type="ARBA" id="ARBA00022989"/>
    </source>
</evidence>
<reference evidence="12 13" key="1">
    <citation type="submission" date="2022-07" db="EMBL/GenBank/DDBJ databases">
        <title>Genome Analysis of Selected Gammaproteobacteria from Nigerian Food snails.</title>
        <authorList>
            <person name="Okafor A.C."/>
        </authorList>
    </citation>
    <scope>NUCLEOTIDE SEQUENCE [LARGE SCALE GENOMIC DNA]</scope>
    <source>
        <strain evidence="12 13">Awg 2</strain>
    </source>
</reference>
<organism evidence="12 13">
    <name type="scientific">Metapseudomonas resinovorans</name>
    <name type="common">Pseudomonas resinovorans</name>
    <dbReference type="NCBI Taxonomy" id="53412"/>
    <lineage>
        <taxon>Bacteria</taxon>
        <taxon>Pseudomonadati</taxon>
        <taxon>Pseudomonadota</taxon>
        <taxon>Gammaproteobacteria</taxon>
        <taxon>Pseudomonadales</taxon>
        <taxon>Pseudomonadaceae</taxon>
        <taxon>Metapseudomonas</taxon>
    </lineage>
</organism>
<feature type="domain" description="TonB C-terminal" evidence="11">
    <location>
        <begin position="4"/>
        <end position="97"/>
    </location>
</feature>
<keyword evidence="13" id="KW-1185">Reference proteome</keyword>
<comment type="similarity">
    <text evidence="2">Belongs to the TonB family.</text>
</comment>
<evidence type="ECO:0000256" key="4">
    <source>
        <dbReference type="ARBA" id="ARBA00022475"/>
    </source>
</evidence>
<dbReference type="PROSITE" id="PS52015">
    <property type="entry name" value="TONB_CTD"/>
    <property type="match status" value="1"/>
</dbReference>
<evidence type="ECO:0000313" key="13">
    <source>
        <dbReference type="Proteomes" id="UP001211689"/>
    </source>
</evidence>